<reference evidence="2 3" key="1">
    <citation type="submission" date="2009-01" db="EMBL/GenBank/DDBJ databases">
        <authorList>
            <person name="Fulton L."/>
            <person name="Clifton S."/>
            <person name="Fulton B."/>
            <person name="Xu J."/>
            <person name="Minx P."/>
            <person name="Pepin K.H."/>
            <person name="Johnson M."/>
            <person name="Bhonagiri V."/>
            <person name="Nash W.E."/>
            <person name="Mardis E.R."/>
            <person name="Wilson R.K."/>
        </authorList>
    </citation>
    <scope>NUCLEOTIDE SEQUENCE [LARGE SCALE GENOMIC DNA]</scope>
    <source>
        <strain evidence="2 3">DSM 5476</strain>
    </source>
</reference>
<dbReference type="SUPFAM" id="SSF53756">
    <property type="entry name" value="UDP-Glycosyltransferase/glycogen phosphorylase"/>
    <property type="match status" value="1"/>
</dbReference>
<proteinExistence type="predicted"/>
<dbReference type="STRING" id="537013.CLOSTMETH_01778"/>
<gene>
    <name evidence="2" type="ORF">CLOSTMETH_01778</name>
</gene>
<evidence type="ECO:0000259" key="1">
    <source>
        <dbReference type="Pfam" id="PF00534"/>
    </source>
</evidence>
<dbReference type="HOGENOM" id="CLU_053837_0_0_9"/>
<dbReference type="AlphaFoldDB" id="C0ED52"/>
<dbReference type="InterPro" id="IPR001296">
    <property type="entry name" value="Glyco_trans_1"/>
</dbReference>
<dbReference type="CDD" id="cd03801">
    <property type="entry name" value="GT4_PimA-like"/>
    <property type="match status" value="1"/>
</dbReference>
<dbReference type="EC" id="2.4.-.-" evidence="2"/>
<dbReference type="Proteomes" id="UP000003340">
    <property type="component" value="Unassembled WGS sequence"/>
</dbReference>
<keyword evidence="2" id="KW-0328">Glycosyltransferase</keyword>
<evidence type="ECO:0000313" key="3">
    <source>
        <dbReference type="Proteomes" id="UP000003340"/>
    </source>
</evidence>
<evidence type="ECO:0000313" key="2">
    <source>
        <dbReference type="EMBL" id="EEG30565.1"/>
    </source>
</evidence>
<dbReference type="PANTHER" id="PTHR12526">
    <property type="entry name" value="GLYCOSYLTRANSFERASE"/>
    <property type="match status" value="1"/>
</dbReference>
<comment type="caution">
    <text evidence="2">The sequence shown here is derived from an EMBL/GenBank/DDBJ whole genome shotgun (WGS) entry which is preliminary data.</text>
</comment>
<feature type="domain" description="Glycosyl transferase family 1" evidence="1">
    <location>
        <begin position="238"/>
        <end position="405"/>
    </location>
</feature>
<dbReference type="Gene3D" id="3.40.50.2000">
    <property type="entry name" value="Glycogen Phosphorylase B"/>
    <property type="match status" value="2"/>
</dbReference>
<dbReference type="GO" id="GO:0016757">
    <property type="term" value="F:glycosyltransferase activity"/>
    <property type="evidence" value="ECO:0007669"/>
    <property type="project" value="UniProtKB-KW"/>
</dbReference>
<keyword evidence="3" id="KW-1185">Reference proteome</keyword>
<dbReference type="eggNOG" id="COG0438">
    <property type="taxonomic scope" value="Bacteria"/>
</dbReference>
<organism evidence="2 3">
    <name type="scientific">[Clostridium] methylpentosum DSM 5476</name>
    <dbReference type="NCBI Taxonomy" id="537013"/>
    <lineage>
        <taxon>Bacteria</taxon>
        <taxon>Bacillati</taxon>
        <taxon>Bacillota</taxon>
        <taxon>Clostridia</taxon>
        <taxon>Eubacteriales</taxon>
        <taxon>Oscillospiraceae</taxon>
        <taxon>Oscillospiraceae incertae sedis</taxon>
    </lineage>
</organism>
<reference evidence="2 3" key="2">
    <citation type="submission" date="2009-02" db="EMBL/GenBank/DDBJ databases">
        <title>Draft genome sequence of Clostridium methylpentosum (DSM 5476).</title>
        <authorList>
            <person name="Sudarsanam P."/>
            <person name="Ley R."/>
            <person name="Guruge J."/>
            <person name="Turnbaugh P.J."/>
            <person name="Mahowald M."/>
            <person name="Liep D."/>
            <person name="Gordon J."/>
        </authorList>
    </citation>
    <scope>NUCLEOTIDE SEQUENCE [LARGE SCALE GENOMIC DNA]</scope>
    <source>
        <strain evidence="2 3">DSM 5476</strain>
    </source>
</reference>
<dbReference type="EMBL" id="ACEC01000060">
    <property type="protein sequence ID" value="EEG30565.1"/>
    <property type="molecule type" value="Genomic_DNA"/>
</dbReference>
<name>C0ED52_9FIRM</name>
<dbReference type="Pfam" id="PF00534">
    <property type="entry name" value="Glycos_transf_1"/>
    <property type="match status" value="1"/>
</dbReference>
<accession>C0ED52</accession>
<keyword evidence="2" id="KW-0808">Transferase</keyword>
<sequence>MDMNHNPVKHKKSKVLWVTNMIFPKVAEKLGYPPIASGGWLTYFLEKLEERTDVELGVISAYQGTEWKAIKIDQVTYYLIPMSRRSFLFGSTHTDDFLNRAVQDFDPDLIHIHGTELPFGLRVIELYPDKRIVVNIQTIARRIYEHMNDGICWRDYLKSIAPREIIQLKGPLMRKLFARSRAKKEDAYFQKAHIFIGSTLWDQTYIHSQWKHTSYYCCPYLFRKEFYEGDPWELSKVERNSIFTGQAAAPLKGLHILIQAVACVRDKIQDVKLYIPGQDLLSANFQKNYTYARYIKKLISRYNLYENIVFTGILSASQMAERMARSHVAVVPSAVELGSSTVWEAMLLGTPIIASYRGGMTENFEHGVSGFYYDYGEVYMLAEYLFKVLTDDALSVRLSSSARKRALELHDPDQCTQNFVNAYQNILKERE</sequence>
<protein>
    <submittedName>
        <fullName evidence="2">Glycosyltransferase, group 1 family protein</fullName>
        <ecNumber evidence="2">2.4.-.-</ecNumber>
    </submittedName>
</protein>
<dbReference type="PANTHER" id="PTHR12526:SF627">
    <property type="entry name" value="D-RHAMNOSYLTRANSFERASE WBPZ"/>
    <property type="match status" value="1"/>
</dbReference>